<dbReference type="Gene3D" id="3.90.180.10">
    <property type="entry name" value="Medium-chain alcohol dehydrogenases, catalytic domain"/>
    <property type="match status" value="1"/>
</dbReference>
<dbReference type="SUPFAM" id="SSF50129">
    <property type="entry name" value="GroES-like"/>
    <property type="match status" value="2"/>
</dbReference>
<evidence type="ECO:0000313" key="4">
    <source>
        <dbReference type="Proteomes" id="UP000018439"/>
    </source>
</evidence>
<dbReference type="InterPro" id="IPR045010">
    <property type="entry name" value="MDR_fam"/>
</dbReference>
<evidence type="ECO:0000256" key="1">
    <source>
        <dbReference type="ARBA" id="ARBA00023002"/>
    </source>
</evidence>
<dbReference type="Proteomes" id="UP000018439">
    <property type="component" value="Chromosome"/>
</dbReference>
<protein>
    <submittedName>
        <fullName evidence="3">2-alkenal reductase</fullName>
        <ecNumber evidence="3">1.3.1.74</ecNumber>
    </submittedName>
</protein>
<feature type="domain" description="Enoyl reductase (ER)" evidence="2">
    <location>
        <begin position="14"/>
        <end position="328"/>
    </location>
</feature>
<dbReference type="Pfam" id="PF00107">
    <property type="entry name" value="ADH_zinc_N"/>
    <property type="match status" value="1"/>
</dbReference>
<dbReference type="HOGENOM" id="CLU_026673_29_2_10"/>
<dbReference type="SUPFAM" id="SSF51735">
    <property type="entry name" value="NAD(P)-binding Rossmann-fold domains"/>
    <property type="match status" value="1"/>
</dbReference>
<dbReference type="InterPro" id="IPR020843">
    <property type="entry name" value="ER"/>
</dbReference>
<keyword evidence="1 3" id="KW-0560">Oxidoreductase</keyword>
<dbReference type="GO" id="GO:0032440">
    <property type="term" value="F:2-alkenal reductase [NAD(P)H] activity"/>
    <property type="evidence" value="ECO:0007669"/>
    <property type="project" value="UniProtKB-EC"/>
</dbReference>
<dbReference type="PANTHER" id="PTHR43205">
    <property type="entry name" value="PROSTAGLANDIN REDUCTASE"/>
    <property type="match status" value="1"/>
</dbReference>
<dbReference type="CDD" id="cd05288">
    <property type="entry name" value="PGDH"/>
    <property type="match status" value="1"/>
</dbReference>
<dbReference type="Pfam" id="PF16884">
    <property type="entry name" value="ADH_N_2"/>
    <property type="match status" value="1"/>
</dbReference>
<dbReference type="EC" id="1.3.1.74" evidence="3"/>
<dbReference type="SMART" id="SM00829">
    <property type="entry name" value="PKS_ER"/>
    <property type="match status" value="1"/>
</dbReference>
<dbReference type="EMBL" id="CM001167">
    <property type="protein sequence ID" value="EGJ72382.1"/>
    <property type="molecule type" value="Genomic_DNA"/>
</dbReference>
<dbReference type="InterPro" id="IPR011032">
    <property type="entry name" value="GroES-like_sf"/>
</dbReference>
<proteinExistence type="predicted"/>
<gene>
    <name evidence="3" type="ORF">Bcop_2219</name>
</gene>
<dbReference type="InterPro" id="IPR013149">
    <property type="entry name" value="ADH-like_C"/>
</dbReference>
<dbReference type="PANTHER" id="PTHR43205:SF7">
    <property type="entry name" value="PROSTAGLANDIN REDUCTASE 1"/>
    <property type="match status" value="1"/>
</dbReference>
<sequence>MKAKQIVLATRPIGVPKFEDFRFEEVNVGSPQKGEVMLQPLYVSVDPYMRGRMSDSKSYVPPFELGQPIVGGIVSTVVESNSDLFKKGDTVHGLLPWATTCIVSEKEISKTFPGISPSYHLGIVGMPGLTAYFGLTDICRPKEGETVVVSGAAGAVGTVVGQIAKIKGCRVVGIAGTQEKVELLRNSFGYDEVINYKTEDVEEMLDKYCPNGIDCYYDNVGGNITDYVIQRFNRYARMALCGQISLYNSTDIPMGPRILPAILKTSSLIKGFIVRDYMDRFPEAINQLSIWVNEGQLNYKETIVEGFDNIPKAFIGLFKGSNEGKMIVKI</sequence>
<organism evidence="3 4">
    <name type="scientific">Bacteroides coprosuis DSM 18011</name>
    <dbReference type="NCBI Taxonomy" id="679937"/>
    <lineage>
        <taxon>Bacteria</taxon>
        <taxon>Pseudomonadati</taxon>
        <taxon>Bacteroidota</taxon>
        <taxon>Bacteroidia</taxon>
        <taxon>Bacteroidales</taxon>
        <taxon>Bacteroidaceae</taxon>
        <taxon>Bacteroides</taxon>
    </lineage>
</organism>
<dbReference type="STRING" id="679937.Bcop_2219"/>
<dbReference type="eggNOG" id="COG2130">
    <property type="taxonomic scope" value="Bacteria"/>
</dbReference>
<dbReference type="FunFam" id="3.40.50.720:FF:000121">
    <property type="entry name" value="Prostaglandin reductase 2"/>
    <property type="match status" value="1"/>
</dbReference>
<dbReference type="Gene3D" id="3.40.50.720">
    <property type="entry name" value="NAD(P)-binding Rossmann-like Domain"/>
    <property type="match status" value="1"/>
</dbReference>
<keyword evidence="4" id="KW-1185">Reference proteome</keyword>
<dbReference type="AlphaFoldDB" id="F3ZUD4"/>
<dbReference type="OrthoDB" id="9805663at2"/>
<evidence type="ECO:0000259" key="2">
    <source>
        <dbReference type="SMART" id="SM00829"/>
    </source>
</evidence>
<dbReference type="InterPro" id="IPR041694">
    <property type="entry name" value="ADH_N_2"/>
</dbReference>
<accession>F3ZUD4</accession>
<reference evidence="3 4" key="1">
    <citation type="journal article" date="2011" name="Stand. Genomic Sci.">
        <title>Non-contiguous finished genome sequence of Bacteroides coprosuis type strain (PC139).</title>
        <authorList>
            <person name="Land M."/>
            <person name="Held B."/>
            <person name="Gronow S."/>
            <person name="Abt B."/>
            <person name="Lucas S."/>
            <person name="Del Rio T.G."/>
            <person name="Nolan M."/>
            <person name="Tice H."/>
            <person name="Cheng J.F."/>
            <person name="Pitluck S."/>
            <person name="Liolios K."/>
            <person name="Pagani I."/>
            <person name="Ivanova N."/>
            <person name="Mavromatis K."/>
            <person name="Mikhailova N."/>
            <person name="Pati A."/>
            <person name="Tapia R."/>
            <person name="Han C."/>
            <person name="Goodwin L."/>
            <person name="Chen A."/>
            <person name="Palaniappan K."/>
            <person name="Hauser L."/>
            <person name="Brambilla E.M."/>
            <person name="Rohde M."/>
            <person name="Goker M."/>
            <person name="Detter J.C."/>
            <person name="Woyke T."/>
            <person name="Bristow J."/>
            <person name="Eisen J.A."/>
            <person name="Markowitz V."/>
            <person name="Hugenholtz P."/>
            <person name="Kyrpides N.C."/>
            <person name="Klenk H.P."/>
            <person name="Lapidus A."/>
        </authorList>
    </citation>
    <scope>NUCLEOTIDE SEQUENCE</scope>
    <source>
        <strain evidence="3 4">DSM 18011</strain>
    </source>
</reference>
<dbReference type="InterPro" id="IPR036291">
    <property type="entry name" value="NAD(P)-bd_dom_sf"/>
</dbReference>
<name>F3ZUD4_9BACE</name>
<evidence type="ECO:0000313" key="3">
    <source>
        <dbReference type="EMBL" id="EGJ72382.1"/>
    </source>
</evidence>